<evidence type="ECO:0000313" key="3">
    <source>
        <dbReference type="WBParaSite" id="TCLT_0000646901-mRNA-1"/>
    </source>
</evidence>
<keyword evidence="2" id="KW-1185">Reference proteome</keyword>
<protein>
    <submittedName>
        <fullName evidence="3">Ovule protein</fullName>
    </submittedName>
</protein>
<dbReference type="EMBL" id="UYYF01004417">
    <property type="protein sequence ID" value="VDN03812.1"/>
    <property type="molecule type" value="Genomic_DNA"/>
</dbReference>
<accession>A0A0N5D0X2</accession>
<dbReference type="AlphaFoldDB" id="A0A0N5D0X2"/>
<evidence type="ECO:0000313" key="2">
    <source>
        <dbReference type="Proteomes" id="UP000276776"/>
    </source>
</evidence>
<sequence>MVDGSTVFPSLSFIHDDIQKSFQMPQQFMLETESQISAQDPVFLDEGCLGGWTQLESDDSVTFHGNFFF</sequence>
<dbReference type="WBParaSite" id="TCLT_0000646901-mRNA-1">
    <property type="protein sequence ID" value="TCLT_0000646901-mRNA-1"/>
    <property type="gene ID" value="TCLT_0000646901"/>
</dbReference>
<reference evidence="1 2" key="2">
    <citation type="submission" date="2018-11" db="EMBL/GenBank/DDBJ databases">
        <authorList>
            <consortium name="Pathogen Informatics"/>
        </authorList>
    </citation>
    <scope>NUCLEOTIDE SEQUENCE [LARGE SCALE GENOMIC DNA]</scope>
</reference>
<gene>
    <name evidence="1" type="ORF">TCLT_LOCUS6458</name>
</gene>
<organism evidence="3">
    <name type="scientific">Thelazia callipaeda</name>
    <name type="common">Oriental eyeworm</name>
    <name type="synonym">Parasitic nematode</name>
    <dbReference type="NCBI Taxonomy" id="103827"/>
    <lineage>
        <taxon>Eukaryota</taxon>
        <taxon>Metazoa</taxon>
        <taxon>Ecdysozoa</taxon>
        <taxon>Nematoda</taxon>
        <taxon>Chromadorea</taxon>
        <taxon>Rhabditida</taxon>
        <taxon>Spirurina</taxon>
        <taxon>Spiruromorpha</taxon>
        <taxon>Thelazioidea</taxon>
        <taxon>Thelaziidae</taxon>
        <taxon>Thelazia</taxon>
    </lineage>
</organism>
<evidence type="ECO:0000313" key="1">
    <source>
        <dbReference type="EMBL" id="VDN03812.1"/>
    </source>
</evidence>
<proteinExistence type="predicted"/>
<dbReference type="Proteomes" id="UP000276776">
    <property type="component" value="Unassembled WGS sequence"/>
</dbReference>
<reference evidence="3" key="1">
    <citation type="submission" date="2017-02" db="UniProtKB">
        <authorList>
            <consortium name="WormBaseParasite"/>
        </authorList>
    </citation>
    <scope>IDENTIFICATION</scope>
</reference>
<name>A0A0N5D0X2_THECL</name>